<dbReference type="EMBL" id="CALNXI010000213">
    <property type="protein sequence ID" value="CAH3022296.1"/>
    <property type="molecule type" value="Genomic_DNA"/>
</dbReference>
<dbReference type="Pfam" id="PF24771">
    <property type="entry name" value="Ig_CFAP74_1st"/>
    <property type="match status" value="1"/>
</dbReference>
<accession>A0ABN8LYB0</accession>
<sequence>MTTRREKGIFKMAVARTRAMVSESFDSFVAPVIQKSVPNHLLETKIYAKVGQNSIVQVRPSVIHFAGFQVGKKATRTLRLANVADESQRMHILPPSTKYFYIKYTKKEKLVPGMFIEVVVEFTPDEWRYYYDCIRIHTKAEENLIIPVHAYPVMNTDGFPREVHFPLVPLGEKITHVIPLKCSIPVDFEFTLSHVQTHPAFLVDPMSGIVRGNSEVEIKVTFAPMDFSTAHMKLQLMVSQFNMAPLVCSFTGTSEPGLTKRLKSKEWTEELPPLPPSGVLDPLLIDPLGRTRLKKLKTRLWTPGENKTQEVVKDGLRFPAVGLDNPSTVSCILLQQPGKLKAKQIREAVQAQKDVTGSTKQMKETKFEYEVHQNIQEERQNQLRWCVRLGEDPISDATRKQICETRTLTEQEYRLKRGDPVTEVEYDRSCVGCEMRRIHRRANEVTEHEPRFDLLVNDEWSKRHMVIQKFVQAGRKVIVRLRASKHLNSLGEFVTDWRKGKFTREHTRSQLAESEGEKLFDEVGVPLQIQSASIFPFSFPSYKSPDMKDDMDVDALGTLNVQPTVVKVKTHVPYYNLKVPKRYEILGYNPHSVADASSGYVPPKLVRTLRVGAEDEIINLVSSLPLTSVKSPSPVPTTDGGEETKEEAEGDRAASPKMASPIIATPHEDLPTQEHEAVPLVVPAALFRPTSYHPMHIFNPAPGLQVFKPPLPYAEVDEDYHLCPLPRNRTTGKPGKQGRKYLERQDVIPGVMTWKRFPCQPLVSMATNPTLSNVWIPRWTDPFSNDLLPTEVPALLTGLPDEDIMSDDEMDEEGADPGLKEIPVPTPEMVRAQFPTAESIVNEQEQQVTSQLSEMMLHTGGTTKMSAAASAAVTATFVPREKREKELNEFLKQRQNRLGLRIKQRIQSINDAMTSPNQELK</sequence>
<proteinExistence type="predicted"/>
<dbReference type="PANTHER" id="PTHR46500:SF1">
    <property type="entry name" value="CILIA- AND FLAGELLA-ASSOCIATED PROTEIN 221"/>
    <property type="match status" value="1"/>
</dbReference>
<reference evidence="2 3" key="1">
    <citation type="submission" date="2022-05" db="EMBL/GenBank/DDBJ databases">
        <authorList>
            <consortium name="Genoscope - CEA"/>
            <person name="William W."/>
        </authorList>
    </citation>
    <scope>NUCLEOTIDE SEQUENCE [LARGE SCALE GENOMIC DNA]</scope>
</reference>
<feature type="compositionally biased region" description="Acidic residues" evidence="1">
    <location>
        <begin position="640"/>
        <end position="649"/>
    </location>
</feature>
<name>A0ABN8LYB0_9CNID</name>
<evidence type="ECO:0000256" key="1">
    <source>
        <dbReference type="SAM" id="MobiDB-lite"/>
    </source>
</evidence>
<protein>
    <recommendedName>
        <fullName evidence="4">Primary ciliary dyskinesia protein 1</fullName>
    </recommendedName>
</protein>
<dbReference type="InterPro" id="IPR013783">
    <property type="entry name" value="Ig-like_fold"/>
</dbReference>
<organism evidence="2 3">
    <name type="scientific">Porites evermanni</name>
    <dbReference type="NCBI Taxonomy" id="104178"/>
    <lineage>
        <taxon>Eukaryota</taxon>
        <taxon>Metazoa</taxon>
        <taxon>Cnidaria</taxon>
        <taxon>Anthozoa</taxon>
        <taxon>Hexacorallia</taxon>
        <taxon>Scleractinia</taxon>
        <taxon>Fungiina</taxon>
        <taxon>Poritidae</taxon>
        <taxon>Porites</taxon>
    </lineage>
</organism>
<evidence type="ECO:0000313" key="2">
    <source>
        <dbReference type="EMBL" id="CAH3022296.1"/>
    </source>
</evidence>
<comment type="caution">
    <text evidence="2">The sequence shown here is derived from an EMBL/GenBank/DDBJ whole genome shotgun (WGS) entry which is preliminary data.</text>
</comment>
<dbReference type="Gene3D" id="2.60.40.10">
    <property type="entry name" value="Immunoglobulins"/>
    <property type="match status" value="2"/>
</dbReference>
<evidence type="ECO:0000313" key="3">
    <source>
        <dbReference type="Proteomes" id="UP001159427"/>
    </source>
</evidence>
<dbReference type="Proteomes" id="UP001159427">
    <property type="component" value="Unassembled WGS sequence"/>
</dbReference>
<feature type="region of interest" description="Disordered" evidence="1">
    <location>
        <begin position="629"/>
        <end position="656"/>
    </location>
</feature>
<gene>
    <name evidence="2" type="ORF">PEVE_00014870</name>
</gene>
<dbReference type="PANTHER" id="PTHR46500">
    <property type="entry name" value="CILIA- AND FLAGELLA-ASSOCIATED PROTEIN 221"/>
    <property type="match status" value="1"/>
</dbReference>
<evidence type="ECO:0008006" key="4">
    <source>
        <dbReference type="Google" id="ProtNLM"/>
    </source>
</evidence>
<keyword evidence="3" id="KW-1185">Reference proteome</keyword>
<dbReference type="InterPro" id="IPR029676">
    <property type="entry name" value="CFAP221"/>
</dbReference>